<dbReference type="Pfam" id="PF08284">
    <property type="entry name" value="RVP_2"/>
    <property type="match status" value="1"/>
</dbReference>
<evidence type="ECO:0000259" key="2">
    <source>
        <dbReference type="Pfam" id="PF24626"/>
    </source>
</evidence>
<name>A0A6L2M769_TANCI</name>
<dbReference type="AlphaFoldDB" id="A0A6L2M769"/>
<reference evidence="3" key="1">
    <citation type="journal article" date="2019" name="Sci. Rep.">
        <title>Draft genome of Tanacetum cinerariifolium, the natural source of mosquito coil.</title>
        <authorList>
            <person name="Yamashiro T."/>
            <person name="Shiraishi A."/>
            <person name="Satake H."/>
            <person name="Nakayama K."/>
        </authorList>
    </citation>
    <scope>NUCLEOTIDE SEQUENCE</scope>
</reference>
<dbReference type="InterPro" id="IPR053134">
    <property type="entry name" value="RNA-dir_DNA_polymerase"/>
</dbReference>
<dbReference type="InterPro" id="IPR000477">
    <property type="entry name" value="RT_dom"/>
</dbReference>
<protein>
    <submittedName>
        <fullName evidence="3">Uncharacterized protein</fullName>
    </submittedName>
</protein>
<feature type="domain" description="Tf2-1-like SH3-like" evidence="2">
    <location>
        <begin position="485"/>
        <end position="549"/>
    </location>
</feature>
<evidence type="ECO:0000259" key="1">
    <source>
        <dbReference type="Pfam" id="PF00078"/>
    </source>
</evidence>
<evidence type="ECO:0000313" key="3">
    <source>
        <dbReference type="EMBL" id="GEU69067.1"/>
    </source>
</evidence>
<dbReference type="EMBL" id="BKCJ010005866">
    <property type="protein sequence ID" value="GEU69067.1"/>
    <property type="molecule type" value="Genomic_DNA"/>
</dbReference>
<dbReference type="InterPro" id="IPR056924">
    <property type="entry name" value="SH3_Tf2-1"/>
</dbReference>
<dbReference type="Pfam" id="PF24626">
    <property type="entry name" value="SH3_Tf2-1"/>
    <property type="match status" value="1"/>
</dbReference>
<dbReference type="CDD" id="cd01647">
    <property type="entry name" value="RT_LTR"/>
    <property type="match status" value="1"/>
</dbReference>
<comment type="caution">
    <text evidence="3">The sequence shown here is derived from an EMBL/GenBank/DDBJ whole genome shotgun (WGS) entry which is preliminary data.</text>
</comment>
<dbReference type="PANTHER" id="PTHR24559">
    <property type="entry name" value="TRANSPOSON TY3-I GAG-POL POLYPROTEIN"/>
    <property type="match status" value="1"/>
</dbReference>
<dbReference type="Gene3D" id="3.10.10.10">
    <property type="entry name" value="HIV Type 1 Reverse Transcriptase, subunit A, domain 1"/>
    <property type="match status" value="2"/>
</dbReference>
<organism evidence="3">
    <name type="scientific">Tanacetum cinerariifolium</name>
    <name type="common">Dalmatian daisy</name>
    <name type="synonym">Chrysanthemum cinerariifolium</name>
    <dbReference type="NCBI Taxonomy" id="118510"/>
    <lineage>
        <taxon>Eukaryota</taxon>
        <taxon>Viridiplantae</taxon>
        <taxon>Streptophyta</taxon>
        <taxon>Embryophyta</taxon>
        <taxon>Tracheophyta</taxon>
        <taxon>Spermatophyta</taxon>
        <taxon>Magnoliopsida</taxon>
        <taxon>eudicotyledons</taxon>
        <taxon>Gunneridae</taxon>
        <taxon>Pentapetalae</taxon>
        <taxon>asterids</taxon>
        <taxon>campanulids</taxon>
        <taxon>Asterales</taxon>
        <taxon>Asteraceae</taxon>
        <taxon>Asteroideae</taxon>
        <taxon>Anthemideae</taxon>
        <taxon>Anthemidinae</taxon>
        <taxon>Tanacetum</taxon>
    </lineage>
</organism>
<dbReference type="InterPro" id="IPR043128">
    <property type="entry name" value="Rev_trsase/Diguanyl_cyclase"/>
</dbReference>
<proteinExistence type="predicted"/>
<feature type="non-terminal residue" evidence="3">
    <location>
        <position position="1"/>
    </location>
</feature>
<dbReference type="Pfam" id="PF00078">
    <property type="entry name" value="RVT_1"/>
    <property type="match status" value="1"/>
</dbReference>
<sequence length="620" mass="70788">SGLVPQHPCPTPNVLPINNDWDTLFCPKFDEYFNPSPSVSQPVLVAAVQEPIVSTSTPSSTRTDQDTLSTSTSQTIKEAQSHVIPTSVEEYDHEHLPVHLILPYKSTSRVVDVVFDGAFGGVRDEEVVVGEGGLLTGLHHLFSGRYCGLVRRVTCGHPWPKLEGNHRNFGMIQERLRNARRLQERVQDLEKGFKVGLILHSSLVGDVALSHGSFDVIVGMDWLSKRKFVIVCHEKVVRIPFEGDEILQVYGERTQGVVKTLMNTKVDEPKLSDISIVQDFIDVFPEVAKPPYRLAPSEMQELSEKLQELQDKGFIRPSHSPWGAPVLFVKKKDGSFRYHQLRVHEDSIPNTAFRTRYGHFESLVMPFGLTNALAVFVDLMNWVCKPYLDKFVIVFIDDILIYPKKKEEHEVHLKLVLESLRKEKRKATWFRSTDGKKRRREFVLYGSNLGSIDNVVLIKEKPKATRDRQKSYVDYGRKPLEFEVGDRVLLKVTPWKGVVCFGKKSKLALRYVGPFEILERICLVACRLSLLEELNSVHDTFHVLNLKRYLADANLHVPLDEIKVDKTLCFVEEPVEIMDLEIKKLQHRKIALVKVRWNSKCGPKFTWEHEVSTVVRGPSC</sequence>
<accession>A0A6L2M769</accession>
<dbReference type="SUPFAM" id="SSF56672">
    <property type="entry name" value="DNA/RNA polymerases"/>
    <property type="match status" value="1"/>
</dbReference>
<dbReference type="Gene3D" id="3.30.70.270">
    <property type="match status" value="1"/>
</dbReference>
<dbReference type="InterPro" id="IPR043502">
    <property type="entry name" value="DNA/RNA_pol_sf"/>
</dbReference>
<dbReference type="PANTHER" id="PTHR24559:SF427">
    <property type="entry name" value="RNA-DIRECTED DNA POLYMERASE"/>
    <property type="match status" value="1"/>
</dbReference>
<feature type="domain" description="Reverse transcriptase" evidence="1">
    <location>
        <begin position="338"/>
        <end position="424"/>
    </location>
</feature>
<gene>
    <name evidence="3" type="ORF">Tci_041045</name>
</gene>